<dbReference type="InterPro" id="IPR005225">
    <property type="entry name" value="Small_GTP-bd"/>
</dbReference>
<dbReference type="Proteomes" id="UP000198304">
    <property type="component" value="Unassembled WGS sequence"/>
</dbReference>
<evidence type="ECO:0000256" key="4">
    <source>
        <dbReference type="ARBA" id="ARBA00022741"/>
    </source>
</evidence>
<keyword evidence="2" id="KW-0808">Transferase</keyword>
<evidence type="ECO:0000256" key="3">
    <source>
        <dbReference type="ARBA" id="ARBA00022695"/>
    </source>
</evidence>
<dbReference type="Pfam" id="PF03144">
    <property type="entry name" value="GTP_EFTU_D2"/>
    <property type="match status" value="1"/>
</dbReference>
<dbReference type="InterPro" id="IPR004161">
    <property type="entry name" value="EFTu-like_2"/>
</dbReference>
<keyword evidence="5" id="KW-0067">ATP-binding</keyword>
<dbReference type="PANTHER" id="PTHR23115">
    <property type="entry name" value="TRANSLATION FACTOR"/>
    <property type="match status" value="1"/>
</dbReference>
<dbReference type="InterPro" id="IPR059117">
    <property type="entry name" value="APS_kinase_dom"/>
</dbReference>
<dbReference type="GO" id="GO:0005524">
    <property type="term" value="F:ATP binding"/>
    <property type="evidence" value="ECO:0007669"/>
    <property type="project" value="UniProtKB-KW"/>
</dbReference>
<evidence type="ECO:0000256" key="6">
    <source>
        <dbReference type="ARBA" id="ARBA00023134"/>
    </source>
</evidence>
<dbReference type="Gene3D" id="3.40.50.300">
    <property type="entry name" value="P-loop containing nucleotide triphosphate hydrolases"/>
    <property type="match status" value="2"/>
</dbReference>
<dbReference type="InterPro" id="IPR041757">
    <property type="entry name" value="CysN_GTP-bd"/>
</dbReference>
<dbReference type="InterPro" id="IPR011779">
    <property type="entry name" value="SO4_adenylTrfase_lsu"/>
</dbReference>
<sequence length="618" mass="70271">MNNNLNKNQLSVIKSQQSNINENMNIVIVGHVDHGKSTIIGRLLADTNSLPEGKLEQVKETCRKNAKPFEYAFLLDALKDEQAQGITIDAARVFFKTQKRKYIIIDAPGHIEFLKNMVTGAARAEAALLVIDAKEGVRENSKRHGYLLSMLGIKQVVVLINKMDLVEYKKERYEEIVEEYKAFLSEIGVEAESFIPISGFMGENITSSSDKMPWYSGMTVLEKLDKLENKKDVKNQIFRMPVQGVYKFTAGGDDRRIVAGTIDTGKVKVGDEVIFYPSGKKSKVKSIERFHAPNMDEDTVGSATGFTLEEQIYITRGELACIAGENKPEVSTQIKTKLFWLGREDLNNTRDYYLKIGTQKVKAQLEEVVTVLDASTLSNTERQYVQRHEVAEVVFKLEKAIAFDKAENSTETSKFVLIDNYEISGGGIIVDSLENEEIWLSQRINERKIKWKENAVTRKERASRFVQRPIMVLISGEKGLDKKDIATYIERGLFTEGRNVYYFDSESTFLGTDAEIEQENSIENRKKQFQQFAEVSNLLLNAGNILITAIEDIQEEDINTINRIVNSENLKLVWVGGTEDYFLPIDVNIEENETKERIYLKIKKMLIDTRVIFEPQGL</sequence>
<dbReference type="InterPro" id="IPR054696">
    <property type="entry name" value="GTP-eEF1A_C"/>
</dbReference>
<dbReference type="InterPro" id="IPR050100">
    <property type="entry name" value="TRAFAC_GTPase_members"/>
</dbReference>
<keyword evidence="9" id="KW-1185">Reference proteome</keyword>
<dbReference type="AlphaFoldDB" id="A0A239IZ45"/>
<dbReference type="Gene3D" id="2.40.30.10">
    <property type="entry name" value="Translation factors"/>
    <property type="match status" value="2"/>
</dbReference>
<dbReference type="Pfam" id="PF00009">
    <property type="entry name" value="GTP_EFTU"/>
    <property type="match status" value="1"/>
</dbReference>
<dbReference type="SUPFAM" id="SSF52540">
    <property type="entry name" value="P-loop containing nucleoside triphosphate hydrolases"/>
    <property type="match status" value="1"/>
</dbReference>
<dbReference type="GO" id="GO:0005525">
    <property type="term" value="F:GTP binding"/>
    <property type="evidence" value="ECO:0007669"/>
    <property type="project" value="UniProtKB-KW"/>
</dbReference>
<name>A0A239IZ45_9FIRM</name>
<dbReference type="PRINTS" id="PR00315">
    <property type="entry name" value="ELONGATNFCT"/>
</dbReference>
<gene>
    <name evidence="8" type="ORF">SAMN05446037_103151</name>
</gene>
<dbReference type="InterPro" id="IPR009001">
    <property type="entry name" value="Transl_elong_EF1A/Init_IF2_C"/>
</dbReference>
<reference evidence="9" key="1">
    <citation type="submission" date="2017-06" db="EMBL/GenBank/DDBJ databases">
        <authorList>
            <person name="Varghese N."/>
            <person name="Submissions S."/>
        </authorList>
    </citation>
    <scope>NUCLEOTIDE SEQUENCE [LARGE SCALE GENOMIC DNA]</scope>
    <source>
        <strain evidence="9">SCA</strain>
    </source>
</reference>
<dbReference type="PROSITE" id="PS00301">
    <property type="entry name" value="G_TR_1"/>
    <property type="match status" value="1"/>
</dbReference>
<keyword evidence="6" id="KW-0342">GTP-binding</keyword>
<dbReference type="EMBL" id="FZOJ01000031">
    <property type="protein sequence ID" value="SNS98478.1"/>
    <property type="molecule type" value="Genomic_DNA"/>
</dbReference>
<evidence type="ECO:0000256" key="5">
    <source>
        <dbReference type="ARBA" id="ARBA00022840"/>
    </source>
</evidence>
<dbReference type="InterPro" id="IPR031157">
    <property type="entry name" value="G_TR_CS"/>
</dbReference>
<evidence type="ECO:0000256" key="2">
    <source>
        <dbReference type="ARBA" id="ARBA00022679"/>
    </source>
</evidence>
<accession>A0A239IZ45</accession>
<proteinExistence type="predicted"/>
<keyword evidence="3" id="KW-0548">Nucleotidyltransferase</keyword>
<dbReference type="Pfam" id="PF22594">
    <property type="entry name" value="GTP-eEF1A_C"/>
    <property type="match status" value="1"/>
</dbReference>
<dbReference type="GO" id="GO:0006790">
    <property type="term" value="P:sulfur compound metabolic process"/>
    <property type="evidence" value="ECO:0007669"/>
    <property type="project" value="InterPro"/>
</dbReference>
<feature type="domain" description="Tr-type G" evidence="7">
    <location>
        <begin position="21"/>
        <end position="236"/>
    </location>
</feature>
<dbReference type="NCBIfam" id="TIGR00231">
    <property type="entry name" value="small_GTP"/>
    <property type="match status" value="1"/>
</dbReference>
<evidence type="ECO:0000259" key="7">
    <source>
        <dbReference type="PROSITE" id="PS51722"/>
    </source>
</evidence>
<dbReference type="Pfam" id="PF01583">
    <property type="entry name" value="APS_kinase"/>
    <property type="match status" value="1"/>
</dbReference>
<dbReference type="InterPro" id="IPR027417">
    <property type="entry name" value="P-loop_NTPase"/>
</dbReference>
<dbReference type="NCBIfam" id="TIGR02034">
    <property type="entry name" value="CysN"/>
    <property type="match status" value="1"/>
</dbReference>
<dbReference type="CDD" id="cd04166">
    <property type="entry name" value="CysN_ATPS"/>
    <property type="match status" value="1"/>
</dbReference>
<dbReference type="InterPro" id="IPR009000">
    <property type="entry name" value="Transl_B-barrel_sf"/>
</dbReference>
<organism evidence="8 9">
    <name type="scientific">Anaerovirgula multivorans</name>
    <dbReference type="NCBI Taxonomy" id="312168"/>
    <lineage>
        <taxon>Bacteria</taxon>
        <taxon>Bacillati</taxon>
        <taxon>Bacillota</taxon>
        <taxon>Clostridia</taxon>
        <taxon>Peptostreptococcales</taxon>
        <taxon>Natronincolaceae</taxon>
        <taxon>Anaerovirgula</taxon>
    </lineage>
</organism>
<keyword evidence="4" id="KW-0547">Nucleotide-binding</keyword>
<dbReference type="InterPro" id="IPR000795">
    <property type="entry name" value="T_Tr_GTP-bd_dom"/>
</dbReference>
<dbReference type="GO" id="GO:0003924">
    <property type="term" value="F:GTPase activity"/>
    <property type="evidence" value="ECO:0007669"/>
    <property type="project" value="InterPro"/>
</dbReference>
<dbReference type="SUPFAM" id="SSF50465">
    <property type="entry name" value="EF-Tu/eEF-1alpha/eIF2-gamma C-terminal domain"/>
    <property type="match status" value="1"/>
</dbReference>
<protein>
    <recommendedName>
        <fullName evidence="1">sulfate adenylyltransferase</fullName>
        <ecNumber evidence="1">2.7.7.4</ecNumber>
    </recommendedName>
</protein>
<dbReference type="SUPFAM" id="SSF50447">
    <property type="entry name" value="Translation proteins"/>
    <property type="match status" value="1"/>
</dbReference>
<dbReference type="EC" id="2.7.7.4" evidence="1"/>
<evidence type="ECO:0000313" key="9">
    <source>
        <dbReference type="Proteomes" id="UP000198304"/>
    </source>
</evidence>
<evidence type="ECO:0000256" key="1">
    <source>
        <dbReference type="ARBA" id="ARBA00012391"/>
    </source>
</evidence>
<evidence type="ECO:0000313" key="8">
    <source>
        <dbReference type="EMBL" id="SNS98478.1"/>
    </source>
</evidence>
<dbReference type="PROSITE" id="PS51722">
    <property type="entry name" value="G_TR_2"/>
    <property type="match status" value="1"/>
</dbReference>
<dbReference type="GO" id="GO:0004781">
    <property type="term" value="F:sulfate adenylyltransferase (ATP) activity"/>
    <property type="evidence" value="ECO:0007669"/>
    <property type="project" value="UniProtKB-EC"/>
</dbReference>